<keyword evidence="2" id="KW-1185">Reference proteome</keyword>
<reference evidence="1 2" key="1">
    <citation type="journal article" date="2018" name="PLoS ONE">
        <title>The draft genome of Kipferlia bialata reveals reductive genome evolution in fornicate parasites.</title>
        <authorList>
            <person name="Tanifuji G."/>
            <person name="Takabayashi S."/>
            <person name="Kume K."/>
            <person name="Takagi M."/>
            <person name="Nakayama T."/>
            <person name="Kamikawa R."/>
            <person name="Inagaki Y."/>
            <person name="Hashimoto T."/>
        </authorList>
    </citation>
    <scope>NUCLEOTIDE SEQUENCE [LARGE SCALE GENOMIC DNA]</scope>
    <source>
        <strain evidence="1">NY0173</strain>
    </source>
</reference>
<accession>A0A9K3DCC2</accession>
<dbReference type="EMBL" id="BDIP01010848">
    <property type="protein sequence ID" value="GIQ92889.1"/>
    <property type="molecule type" value="Genomic_DNA"/>
</dbReference>
<dbReference type="AlphaFoldDB" id="A0A9K3DCC2"/>
<sequence length="105" mass="11687">PAYHLYASCGMTRGIHTRMLTGVYGHGCRHLKDDVTVNDVIRESHTTYSPAVPKSLGDIMAMTVEPNPLLFEACHETPVTYGEGALGETLSERERWERRTLTVLA</sequence>
<evidence type="ECO:0000313" key="2">
    <source>
        <dbReference type="Proteomes" id="UP000265618"/>
    </source>
</evidence>
<dbReference type="Proteomes" id="UP000265618">
    <property type="component" value="Unassembled WGS sequence"/>
</dbReference>
<proteinExistence type="predicted"/>
<gene>
    <name evidence="1" type="ORF">KIPB_016939</name>
</gene>
<feature type="non-terminal residue" evidence="1">
    <location>
        <position position="1"/>
    </location>
</feature>
<comment type="caution">
    <text evidence="1">The sequence shown here is derived from an EMBL/GenBank/DDBJ whole genome shotgun (WGS) entry which is preliminary data.</text>
</comment>
<name>A0A9K3DCC2_9EUKA</name>
<protein>
    <submittedName>
        <fullName evidence="1">Uncharacterized protein</fullName>
    </submittedName>
</protein>
<evidence type="ECO:0000313" key="1">
    <source>
        <dbReference type="EMBL" id="GIQ92889.1"/>
    </source>
</evidence>
<organism evidence="1 2">
    <name type="scientific">Kipferlia bialata</name>
    <dbReference type="NCBI Taxonomy" id="797122"/>
    <lineage>
        <taxon>Eukaryota</taxon>
        <taxon>Metamonada</taxon>
        <taxon>Carpediemonas-like organisms</taxon>
        <taxon>Kipferlia</taxon>
    </lineage>
</organism>
<feature type="non-terminal residue" evidence="1">
    <location>
        <position position="105"/>
    </location>
</feature>